<organism evidence="3 4">
    <name type="scientific">Pollutimonas harenae</name>
    <dbReference type="NCBI Taxonomy" id="657015"/>
    <lineage>
        <taxon>Bacteria</taxon>
        <taxon>Pseudomonadati</taxon>
        <taxon>Pseudomonadota</taxon>
        <taxon>Betaproteobacteria</taxon>
        <taxon>Burkholderiales</taxon>
        <taxon>Alcaligenaceae</taxon>
        <taxon>Pollutimonas</taxon>
    </lineage>
</organism>
<dbReference type="InterPro" id="IPR036188">
    <property type="entry name" value="FAD/NAD-bd_sf"/>
</dbReference>
<reference evidence="3 4" key="1">
    <citation type="submission" date="2020-07" db="EMBL/GenBank/DDBJ databases">
        <title>Taxonomic revisions and descriptions of new bacterial species based on genomic comparisons in the high-G+C-content subgroup of the family Alcaligenaceae.</title>
        <authorList>
            <person name="Szabo A."/>
            <person name="Felfoldi T."/>
        </authorList>
    </citation>
    <scope>NUCLEOTIDE SEQUENCE [LARGE SCALE GENOMIC DNA]</scope>
    <source>
        <strain evidence="3 4">DSM 25667</strain>
    </source>
</reference>
<dbReference type="EMBL" id="JACCEV010000001">
    <property type="protein sequence ID" value="NYT84108.1"/>
    <property type="molecule type" value="Genomic_DNA"/>
</dbReference>
<dbReference type="InterPro" id="IPR002938">
    <property type="entry name" value="FAD-bd"/>
</dbReference>
<evidence type="ECO:0000259" key="2">
    <source>
        <dbReference type="Pfam" id="PF01494"/>
    </source>
</evidence>
<dbReference type="GO" id="GO:0071949">
    <property type="term" value="F:FAD binding"/>
    <property type="evidence" value="ECO:0007669"/>
    <property type="project" value="InterPro"/>
</dbReference>
<comment type="caution">
    <text evidence="3">The sequence shown here is derived from an EMBL/GenBank/DDBJ whole genome shotgun (WGS) entry which is preliminary data.</text>
</comment>
<dbReference type="InterPro" id="IPR044152">
    <property type="entry name" value="YqjM-like"/>
</dbReference>
<accession>A0A853GM90</accession>
<dbReference type="Proteomes" id="UP000554144">
    <property type="component" value="Unassembled WGS sequence"/>
</dbReference>
<dbReference type="Pfam" id="PF00724">
    <property type="entry name" value="Oxidored_FMN"/>
    <property type="match status" value="1"/>
</dbReference>
<dbReference type="PRINTS" id="PR00420">
    <property type="entry name" value="RNGMNOXGNASE"/>
</dbReference>
<dbReference type="PANTHER" id="PTHR43303:SF3">
    <property type="entry name" value="BLR3436 PROTEIN"/>
    <property type="match status" value="1"/>
</dbReference>
<dbReference type="GO" id="GO:0010181">
    <property type="term" value="F:FMN binding"/>
    <property type="evidence" value="ECO:0007669"/>
    <property type="project" value="InterPro"/>
</dbReference>
<dbReference type="Pfam" id="PF01494">
    <property type="entry name" value="FAD_binding_3"/>
    <property type="match status" value="1"/>
</dbReference>
<dbReference type="InterPro" id="IPR013785">
    <property type="entry name" value="Aldolase_TIM"/>
</dbReference>
<feature type="domain" description="NADH:flavin oxidoreductase/NADH oxidase N-terminal" evidence="1">
    <location>
        <begin position="410"/>
        <end position="740"/>
    </location>
</feature>
<evidence type="ECO:0000313" key="4">
    <source>
        <dbReference type="Proteomes" id="UP000554144"/>
    </source>
</evidence>
<dbReference type="RefSeq" id="WP_130038699.1">
    <property type="nucleotide sequence ID" value="NZ_JACCEV010000001.1"/>
</dbReference>
<dbReference type="CDD" id="cd02932">
    <property type="entry name" value="OYE_YqiM_FMN"/>
    <property type="match status" value="1"/>
</dbReference>
<gene>
    <name evidence="3" type="ORF">H0A62_00705</name>
</gene>
<evidence type="ECO:0000313" key="3">
    <source>
        <dbReference type="EMBL" id="NYT84108.1"/>
    </source>
</evidence>
<evidence type="ECO:0000259" key="1">
    <source>
        <dbReference type="Pfam" id="PF00724"/>
    </source>
</evidence>
<dbReference type="GO" id="GO:0003959">
    <property type="term" value="F:NADPH dehydrogenase activity"/>
    <property type="evidence" value="ECO:0007669"/>
    <property type="project" value="InterPro"/>
</dbReference>
<keyword evidence="4" id="KW-1185">Reference proteome</keyword>
<sequence>MNIVCIGGGPAGLYFGLLMKLHDPGNEVIIVERNRPYDTFGWGVVFSDATLDNLKQADAISAEQISAAFNHWDDIEIHFKGQSLRSSGHGFIGIGRKKLLNILQERCEQLGVRLVFETDVTDDQAIAEQYQADLLIASDGLNSRIRTRYTETYRPDIDTRQCRFVWLGTHQTFDAFTFAFVQTEYGWFQAHAYQFEPGMSTFIVETLDETWKAAGLDTMSQEDGIAYCEQLFAPWLDGNALISNAGHLRGSAIWIRFPRVICDTWVHQQTLPSGHSVPVVLMGDAAHTAHFSIGSGTKLALEDAIELHASLKAHPGDVQAALTHYQEVRSVEVLKIQNAARNSTEWFENVQRYAQLEPQQFAYSLLTRSQRISHENLRLRDAAWLADYERWLAVRAGMAPDGQPAVPPMLTPYKARDIRLKNRIVVSPMAMYSSVDGMPGDFHLVHLGSRAMGGAGLVMVEMTCVSPEARITPGCPGLWNDQQMQAFARIVDFVHQNSDAHIGMQLGHAGRKGSTRVSWEGTDMPLAEGNWPLVSASALPYIEGVSQVPQAMSQAQMDQVCEQFVQAAQRAAQAGFDWLELHCAHGYLLSSFISPLTNQRNDEYGGSLENRLRYPLRVFNAIRDVWPQHLPMSVRISAHDWVEGGITADDAIQIAMRFKEAGADLIDCSSGQVSKAEQPVYGRMYQTPFSDRVRNEAGIPTIAVGAIFEADHVNSIIASGRADLCALARPHLADAAWTLRESARIGCTEVDWPRQYFPAKKQLETNFERAAAYAQPVGK</sequence>
<dbReference type="Gene3D" id="3.30.9.20">
    <property type="match status" value="1"/>
</dbReference>
<dbReference type="AlphaFoldDB" id="A0A853GM90"/>
<dbReference type="SUPFAM" id="SSF51905">
    <property type="entry name" value="FAD/NAD(P)-binding domain"/>
    <property type="match status" value="1"/>
</dbReference>
<feature type="domain" description="FAD-binding" evidence="2">
    <location>
        <begin position="3"/>
        <end position="150"/>
    </location>
</feature>
<dbReference type="PANTHER" id="PTHR43303">
    <property type="entry name" value="NADPH DEHYDROGENASE C23G7.10C-RELATED"/>
    <property type="match status" value="1"/>
</dbReference>
<name>A0A853GM90_9BURK</name>
<proteinExistence type="predicted"/>
<dbReference type="OrthoDB" id="8985337at2"/>
<dbReference type="Gene3D" id="3.50.50.60">
    <property type="entry name" value="FAD/NAD(P)-binding domain"/>
    <property type="match status" value="1"/>
</dbReference>
<protein>
    <submittedName>
        <fullName evidence="3">Bifunctional salicylyl-CoA 5-hydroxylase/oxidoreductase</fullName>
    </submittedName>
</protein>
<dbReference type="NCBIfam" id="NF006101">
    <property type="entry name" value="PRK08255.1"/>
    <property type="match status" value="1"/>
</dbReference>
<dbReference type="GO" id="GO:0050661">
    <property type="term" value="F:NADP binding"/>
    <property type="evidence" value="ECO:0007669"/>
    <property type="project" value="InterPro"/>
</dbReference>
<dbReference type="SUPFAM" id="SSF51395">
    <property type="entry name" value="FMN-linked oxidoreductases"/>
    <property type="match status" value="1"/>
</dbReference>
<dbReference type="Gene3D" id="3.20.20.70">
    <property type="entry name" value="Aldolase class I"/>
    <property type="match status" value="1"/>
</dbReference>
<dbReference type="InterPro" id="IPR001155">
    <property type="entry name" value="OxRdtase_FMN_N"/>
</dbReference>